<dbReference type="AlphaFoldDB" id="A0A0A9B4F7"/>
<protein>
    <submittedName>
        <fullName evidence="1">Uncharacterized protein</fullName>
    </submittedName>
</protein>
<evidence type="ECO:0000313" key="1">
    <source>
        <dbReference type="EMBL" id="JAD58251.1"/>
    </source>
</evidence>
<dbReference type="EMBL" id="GBRH01239644">
    <property type="protein sequence ID" value="JAD58251.1"/>
    <property type="molecule type" value="Transcribed_RNA"/>
</dbReference>
<organism evidence="1">
    <name type="scientific">Arundo donax</name>
    <name type="common">Giant reed</name>
    <name type="synonym">Donax arundinaceus</name>
    <dbReference type="NCBI Taxonomy" id="35708"/>
    <lineage>
        <taxon>Eukaryota</taxon>
        <taxon>Viridiplantae</taxon>
        <taxon>Streptophyta</taxon>
        <taxon>Embryophyta</taxon>
        <taxon>Tracheophyta</taxon>
        <taxon>Spermatophyta</taxon>
        <taxon>Magnoliopsida</taxon>
        <taxon>Liliopsida</taxon>
        <taxon>Poales</taxon>
        <taxon>Poaceae</taxon>
        <taxon>PACMAD clade</taxon>
        <taxon>Arundinoideae</taxon>
        <taxon>Arundineae</taxon>
        <taxon>Arundo</taxon>
    </lineage>
</organism>
<reference evidence="1" key="1">
    <citation type="submission" date="2014-09" db="EMBL/GenBank/DDBJ databases">
        <authorList>
            <person name="Magalhaes I.L.F."/>
            <person name="Oliveira U."/>
            <person name="Santos F.R."/>
            <person name="Vidigal T.H.D.A."/>
            <person name="Brescovit A.D."/>
            <person name="Santos A.J."/>
        </authorList>
    </citation>
    <scope>NUCLEOTIDE SEQUENCE</scope>
    <source>
        <tissue evidence="1">Shoot tissue taken approximately 20 cm above the soil surface</tissue>
    </source>
</reference>
<reference evidence="1" key="2">
    <citation type="journal article" date="2015" name="Data Brief">
        <title>Shoot transcriptome of the giant reed, Arundo donax.</title>
        <authorList>
            <person name="Barrero R.A."/>
            <person name="Guerrero F.D."/>
            <person name="Moolhuijzen P."/>
            <person name="Goolsby J.A."/>
            <person name="Tidwell J."/>
            <person name="Bellgard S.E."/>
            <person name="Bellgard M.I."/>
        </authorList>
    </citation>
    <scope>NUCLEOTIDE SEQUENCE</scope>
    <source>
        <tissue evidence="1">Shoot tissue taken approximately 20 cm above the soil surface</tissue>
    </source>
</reference>
<proteinExistence type="predicted"/>
<accession>A0A0A9B4F7</accession>
<sequence>MLLGMNICHIFASQKVPHRCITLSVR</sequence>
<name>A0A0A9B4F7_ARUDO</name>